<organism evidence="8 9">
    <name type="scientific">Tessaracoccus flavescens</name>
    <dbReference type="NCBI Taxonomy" id="399497"/>
    <lineage>
        <taxon>Bacteria</taxon>
        <taxon>Bacillati</taxon>
        <taxon>Actinomycetota</taxon>
        <taxon>Actinomycetes</taxon>
        <taxon>Propionibacteriales</taxon>
        <taxon>Propionibacteriaceae</taxon>
        <taxon>Tessaracoccus</taxon>
    </lineage>
</organism>
<dbReference type="OrthoDB" id="21094at2"/>
<reference evidence="8 9" key="1">
    <citation type="journal article" date="2008" name="Int. J. Syst. Evol. Microbiol.">
        <title>Tessaracoccus flavescens sp. nov., isolated from marine sediment.</title>
        <authorList>
            <person name="Lee D.W."/>
            <person name="Lee S.D."/>
        </authorList>
    </citation>
    <scope>NUCLEOTIDE SEQUENCE [LARGE SCALE GENOMIC DNA]</scope>
    <source>
        <strain evidence="8 9">SST-39T</strain>
    </source>
</reference>
<keyword evidence="6 7" id="KW-0472">Membrane</keyword>
<evidence type="ECO:0000256" key="6">
    <source>
        <dbReference type="ARBA" id="ARBA00023136"/>
    </source>
</evidence>
<feature type="transmembrane region" description="Helical" evidence="7">
    <location>
        <begin position="117"/>
        <end position="142"/>
    </location>
</feature>
<dbReference type="Pfam" id="PF01914">
    <property type="entry name" value="MarC"/>
    <property type="match status" value="1"/>
</dbReference>
<evidence type="ECO:0000313" key="8">
    <source>
        <dbReference type="EMBL" id="AQP51197.1"/>
    </source>
</evidence>
<comment type="subcellular location">
    <subcellularLocation>
        <location evidence="1 7">Cell membrane</location>
        <topology evidence="1 7">Multi-pass membrane protein</topology>
    </subcellularLocation>
</comment>
<keyword evidence="3" id="KW-1003">Cell membrane</keyword>
<dbReference type="GO" id="GO:0005886">
    <property type="term" value="C:plasma membrane"/>
    <property type="evidence" value="ECO:0007669"/>
    <property type="project" value="UniProtKB-SubCell"/>
</dbReference>
<dbReference type="Proteomes" id="UP000188235">
    <property type="component" value="Chromosome"/>
</dbReference>
<feature type="transmembrane region" description="Helical" evidence="7">
    <location>
        <begin position="184"/>
        <end position="208"/>
    </location>
</feature>
<dbReference type="EMBL" id="CP019607">
    <property type="protein sequence ID" value="AQP51197.1"/>
    <property type="molecule type" value="Genomic_DNA"/>
</dbReference>
<feature type="transmembrane region" description="Helical" evidence="7">
    <location>
        <begin position="76"/>
        <end position="96"/>
    </location>
</feature>
<feature type="transmembrane region" description="Helical" evidence="7">
    <location>
        <begin position="148"/>
        <end position="172"/>
    </location>
</feature>
<keyword evidence="9" id="KW-1185">Reference proteome</keyword>
<dbReference type="InterPro" id="IPR002771">
    <property type="entry name" value="Multi_antbiot-R_MarC"/>
</dbReference>
<name>A0A1Q2CYL0_9ACTN</name>
<proteinExistence type="inferred from homology"/>
<evidence type="ECO:0000256" key="3">
    <source>
        <dbReference type="ARBA" id="ARBA00022475"/>
    </source>
</evidence>
<evidence type="ECO:0000256" key="2">
    <source>
        <dbReference type="ARBA" id="ARBA00009784"/>
    </source>
</evidence>
<dbReference type="KEGG" id="tfa:BW733_10490"/>
<accession>A0A1Q2CYL0</accession>
<dbReference type="AlphaFoldDB" id="A0A1Q2CYL0"/>
<dbReference type="NCBIfam" id="TIGR00427">
    <property type="entry name" value="NAAT family transporter"/>
    <property type="match status" value="1"/>
</dbReference>
<keyword evidence="4 7" id="KW-0812">Transmembrane</keyword>
<evidence type="ECO:0000256" key="7">
    <source>
        <dbReference type="RuleBase" id="RU362048"/>
    </source>
</evidence>
<comment type="similarity">
    <text evidence="2 7">Belongs to the UPF0056 (MarC) family.</text>
</comment>
<gene>
    <name evidence="8" type="ORF">BW733_10490</name>
</gene>
<keyword evidence="5 7" id="KW-1133">Transmembrane helix</keyword>
<evidence type="ECO:0000256" key="1">
    <source>
        <dbReference type="ARBA" id="ARBA00004651"/>
    </source>
</evidence>
<dbReference type="STRING" id="399497.BW733_10490"/>
<evidence type="ECO:0000256" key="5">
    <source>
        <dbReference type="ARBA" id="ARBA00022989"/>
    </source>
</evidence>
<feature type="transmembrane region" description="Helical" evidence="7">
    <location>
        <begin position="6"/>
        <end position="33"/>
    </location>
</feature>
<dbReference type="RefSeq" id="WP_077350281.1">
    <property type="nucleotide sequence ID" value="NZ_CP019607.1"/>
</dbReference>
<dbReference type="PANTHER" id="PTHR33508:SF1">
    <property type="entry name" value="UPF0056 MEMBRANE PROTEIN YHCE"/>
    <property type="match status" value="1"/>
</dbReference>
<protein>
    <recommendedName>
        <fullName evidence="7">UPF0056 membrane protein</fullName>
    </recommendedName>
</protein>
<feature type="transmembrane region" description="Helical" evidence="7">
    <location>
        <begin position="45"/>
        <end position="64"/>
    </location>
</feature>
<evidence type="ECO:0000256" key="4">
    <source>
        <dbReference type="ARBA" id="ARBA00022692"/>
    </source>
</evidence>
<dbReference type="PANTHER" id="PTHR33508">
    <property type="entry name" value="UPF0056 MEMBRANE PROTEIN YHCE"/>
    <property type="match status" value="1"/>
</dbReference>
<evidence type="ECO:0000313" key="9">
    <source>
        <dbReference type="Proteomes" id="UP000188235"/>
    </source>
</evidence>
<sequence length="213" mass="22025">MNLGMFLGALGSLFAIMNPLVSLPMFLSLTASYSPARQKRSALRVGLYTTIFCAVVLATGSLLLKVFGISVDDFRVAGGLVLAIIGIGMLHGESTVHDGTASEQAHQTEHAKSGDISFYPMTFPMLAGPGTITTLVLLAGHADGPADWVAVGAALLVILVALTVVLFCAGFIGKHLSQTLRTIMTRLMGMILTAIGVSMIAAGVKALLPGLAG</sequence>